<dbReference type="SMART" id="SM00297">
    <property type="entry name" value="BROMO"/>
    <property type="match status" value="1"/>
</dbReference>
<feature type="domain" description="BAH" evidence="16">
    <location>
        <begin position="937"/>
        <end position="1062"/>
    </location>
</feature>
<feature type="region of interest" description="Disordered" evidence="13">
    <location>
        <begin position="15"/>
        <end position="34"/>
    </location>
</feature>
<keyword evidence="3" id="KW-0677">Repeat</keyword>
<keyword evidence="8 11" id="KW-0103">Bromodomain</keyword>
<organism evidence="17 18">
    <name type="scientific">Psilocybe cf. subviscida</name>
    <dbReference type="NCBI Taxonomy" id="2480587"/>
    <lineage>
        <taxon>Eukaryota</taxon>
        <taxon>Fungi</taxon>
        <taxon>Dikarya</taxon>
        <taxon>Basidiomycota</taxon>
        <taxon>Agaricomycotina</taxon>
        <taxon>Agaricomycetes</taxon>
        <taxon>Agaricomycetidae</taxon>
        <taxon>Agaricales</taxon>
        <taxon>Agaricineae</taxon>
        <taxon>Strophariaceae</taxon>
        <taxon>Psilocybe</taxon>
    </lineage>
</organism>
<name>A0A8H5ETL2_9AGAR</name>
<dbReference type="GO" id="GO:0003682">
    <property type="term" value="F:chromatin binding"/>
    <property type="evidence" value="ECO:0007669"/>
    <property type="project" value="InterPro"/>
</dbReference>
<feature type="compositionally biased region" description="Low complexity" evidence="13">
    <location>
        <begin position="374"/>
        <end position="388"/>
    </location>
</feature>
<evidence type="ECO:0000256" key="10">
    <source>
        <dbReference type="ARBA" id="ARBA00023242"/>
    </source>
</evidence>
<dbReference type="PANTHER" id="PTHR16062">
    <property type="entry name" value="SWI/SNF-RELATED"/>
    <property type="match status" value="1"/>
</dbReference>
<dbReference type="PROSITE" id="PS51038">
    <property type="entry name" value="BAH"/>
    <property type="match status" value="1"/>
</dbReference>
<dbReference type="CDD" id="cd04717">
    <property type="entry name" value="BAH_polybromo"/>
    <property type="match status" value="1"/>
</dbReference>
<evidence type="ECO:0000256" key="4">
    <source>
        <dbReference type="ARBA" id="ARBA00022771"/>
    </source>
</evidence>
<feature type="domain" description="Bromo" evidence="14">
    <location>
        <begin position="541"/>
        <end position="611"/>
    </location>
</feature>
<evidence type="ECO:0000256" key="8">
    <source>
        <dbReference type="ARBA" id="ARBA00023117"/>
    </source>
</evidence>
<keyword evidence="2" id="KW-0479">Metal-binding</keyword>
<dbReference type="OrthoDB" id="1742084at2759"/>
<comment type="subcellular location">
    <subcellularLocation>
        <location evidence="1">Nucleus</location>
    </subcellularLocation>
</comment>
<evidence type="ECO:0000313" key="18">
    <source>
        <dbReference type="Proteomes" id="UP000567179"/>
    </source>
</evidence>
<keyword evidence="18" id="KW-1185">Reference proteome</keyword>
<feature type="compositionally biased region" description="Polar residues" evidence="13">
    <location>
        <begin position="1114"/>
        <end position="1129"/>
    </location>
</feature>
<evidence type="ECO:0000256" key="2">
    <source>
        <dbReference type="ARBA" id="ARBA00022723"/>
    </source>
</evidence>
<feature type="domain" description="C2H2-type" evidence="15">
    <location>
        <begin position="325"/>
        <end position="355"/>
    </location>
</feature>
<keyword evidence="4 12" id="KW-0863">Zinc-finger</keyword>
<evidence type="ECO:0000256" key="11">
    <source>
        <dbReference type="PROSITE-ProRule" id="PRU00035"/>
    </source>
</evidence>
<sequence length="1369" mass="149301">MHAQQYAMPCHPKYYPASSSSSSSNESMNNPYLDGHAQNFTNGFSTGSTFYPHQEYRYLVDRGGEDFRLCTSSLVDGVLDATGLGFAGNLSASSSAFDPQPEEITVYHHQQPAWGWMDPSPSVAPDYEIVAPAPIYPAGSAETPYFGGKSSSVAHAQTHEHANTNATGNTQHPQVHVHANQEQPLVHGSVPMQTTGATQLPTPAAMAVLLSPEGRSAREPAQTGHGIIPPSSALRSSAVALGHRPDGSSRNITIDSDSATNATHSVATRTTREPHPVVATQQGVPVIPDSITREKKHACTMCHKRFDRPSTLRKHLLVHTGEKAFVCDTCGRRFGVASNLNRHVKRCILKPVNSPPPSSKSPHDAAEAAALISSVTGSSSHMSSASKLSARRARGPSSTNSSSSSASGDLNSTSSSMSSPSASSTRGGGGPSAAQRPPAQKRRRRAPSPSQWVPNTLQNLNLHSEDFYSICPPLLPVMHDPPREERNAFGENISPTPYHPCGWSGVLPGPGSPHNGLGGKDTAIEEVIATILAVSAGSGRGRRQLSGMFMDLVEKEDYPEYYDVIPEPRALNNIQTALQKGKYKEPLEVHTDIALVFWNAMFYNEEGSQIEMDAKRLKVANLLNWDVLNTEWKKQTALPFPRSISPPPNSAQKLHGVEQPQEGREPRHAPPTPKAATPALPPPVVAPTPIPAAQMQMQPIASTSNHYPAIRPKTVPQREHTPDMDVDVVSPDSDDEAGGAFQAERDPQSEEIVKQLEKGLPRWPGFGEEGWMEEINPERYSDIVHAIKSFKDIVGNRLAVCLEAVPEESAPSLNLSSTSSISLKQIETRARHKMYKSSKEFDLDMARLFEKARRWHEPGTEGYGRTLLLQRLYQALTSPNPPPPPYISSTNFASLRAGPGNVKPVHGSDTEGVSNVTTHRVLTRDRTFVDEVNYKGWKIKLADWVHLSNPDDPTRPIIGQVFRCWTSDEVDKKGQPGITVSWYYRPEQTFHPANRQFWEGEIFKTSHFADHPLEDIIEKVACQFTARHIRGRPRPPFWWVGFPLYVCDSRYNDRERVFVRIKNWNSCVPEEVRQSADFMPIYPFERTVTPVRLPSPFLVKGKSATKGPGGITHGSATDQDLGQAQTQTHRVVRASGEGQIQQQAQQHYSRSGSHAPMQPLPGVPSTAYQGHYASSTATGASSGAQQVQAQPHIPAYLQQHPYVPQPRVLPPGPDRSVTYAAGGIAAIGGPAQVEKLAPETVVPPVCFAFSRIFFPSHSPSGTSPKCFDRDPDTNEVLWFAAPPMNLPRATGPRHSLAYLKFIAAKRKAGSADSEGAPKMNGVTMNGVDNGEHSAKRARPAVAPTVMETTIQVLKEMQAAEQEAEAMVVS</sequence>
<dbReference type="GO" id="GO:0006338">
    <property type="term" value="P:chromatin remodeling"/>
    <property type="evidence" value="ECO:0007669"/>
    <property type="project" value="InterPro"/>
</dbReference>
<dbReference type="Pfam" id="PF00096">
    <property type="entry name" value="zf-C2H2"/>
    <property type="match status" value="2"/>
</dbReference>
<evidence type="ECO:0000256" key="1">
    <source>
        <dbReference type="ARBA" id="ARBA00004123"/>
    </source>
</evidence>
<keyword evidence="6" id="KW-0156">Chromatin regulator</keyword>
<proteinExistence type="predicted"/>
<evidence type="ECO:0000313" key="17">
    <source>
        <dbReference type="EMBL" id="KAF5312010.1"/>
    </source>
</evidence>
<evidence type="ECO:0000256" key="9">
    <source>
        <dbReference type="ARBA" id="ARBA00023163"/>
    </source>
</evidence>
<dbReference type="Gene3D" id="3.30.160.60">
    <property type="entry name" value="Classic Zinc Finger"/>
    <property type="match status" value="2"/>
</dbReference>
<comment type="caution">
    <text evidence="17">The sequence shown here is derived from an EMBL/GenBank/DDBJ whole genome shotgun (WGS) entry which is preliminary data.</text>
</comment>
<feature type="region of interest" description="Disordered" evidence="13">
    <location>
        <begin position="241"/>
        <end position="260"/>
    </location>
</feature>
<gene>
    <name evidence="17" type="ORF">D9619_003648</name>
</gene>
<dbReference type="PROSITE" id="PS50014">
    <property type="entry name" value="BROMODOMAIN_2"/>
    <property type="match status" value="1"/>
</dbReference>
<protein>
    <submittedName>
        <fullName evidence="17">Uncharacterized protein</fullName>
    </submittedName>
</protein>
<dbReference type="InterPro" id="IPR001025">
    <property type="entry name" value="BAH_dom"/>
</dbReference>
<dbReference type="GO" id="GO:0008270">
    <property type="term" value="F:zinc ion binding"/>
    <property type="evidence" value="ECO:0007669"/>
    <property type="project" value="UniProtKB-KW"/>
</dbReference>
<dbReference type="InterPro" id="IPR001487">
    <property type="entry name" value="Bromodomain"/>
</dbReference>
<dbReference type="Pfam" id="PF00439">
    <property type="entry name" value="Bromodomain"/>
    <property type="match status" value="2"/>
</dbReference>
<dbReference type="EMBL" id="JAACJJ010000056">
    <property type="protein sequence ID" value="KAF5312010.1"/>
    <property type="molecule type" value="Genomic_DNA"/>
</dbReference>
<dbReference type="GO" id="GO:0016586">
    <property type="term" value="C:RSC-type complex"/>
    <property type="evidence" value="ECO:0007669"/>
    <property type="project" value="InterPro"/>
</dbReference>
<dbReference type="PANTHER" id="PTHR16062:SF21">
    <property type="entry name" value="CHROMATIN STRUCTURE-REMODELING COMPLEX SUBUNIT RSC1-RELATED"/>
    <property type="match status" value="1"/>
</dbReference>
<dbReference type="SUPFAM" id="SSF47370">
    <property type="entry name" value="Bromodomain"/>
    <property type="match status" value="2"/>
</dbReference>
<evidence type="ECO:0000259" key="15">
    <source>
        <dbReference type="PROSITE" id="PS50157"/>
    </source>
</evidence>
<dbReference type="SMART" id="SM00355">
    <property type="entry name" value="ZnF_C2H2"/>
    <property type="match status" value="2"/>
</dbReference>
<evidence type="ECO:0000259" key="14">
    <source>
        <dbReference type="PROSITE" id="PS50014"/>
    </source>
</evidence>
<dbReference type="PROSITE" id="PS00028">
    <property type="entry name" value="ZINC_FINGER_C2H2_1"/>
    <property type="match status" value="1"/>
</dbReference>
<feature type="domain" description="C2H2-type" evidence="15">
    <location>
        <begin position="297"/>
        <end position="324"/>
    </location>
</feature>
<keyword evidence="5" id="KW-0862">Zinc</keyword>
<dbReference type="GO" id="GO:0006368">
    <property type="term" value="P:transcription elongation by RNA polymerase II"/>
    <property type="evidence" value="ECO:0007669"/>
    <property type="project" value="TreeGrafter"/>
</dbReference>
<evidence type="ECO:0000256" key="7">
    <source>
        <dbReference type="ARBA" id="ARBA00023015"/>
    </source>
</evidence>
<feature type="region of interest" description="Disordered" evidence="13">
    <location>
        <begin position="374"/>
        <end position="455"/>
    </location>
</feature>
<keyword evidence="9" id="KW-0804">Transcription</keyword>
<feature type="region of interest" description="Disordered" evidence="13">
    <location>
        <begin position="639"/>
        <end position="682"/>
    </location>
</feature>
<accession>A0A8H5ETL2</accession>
<dbReference type="InterPro" id="IPR037382">
    <property type="entry name" value="Rsc/polybromo"/>
</dbReference>
<feature type="compositionally biased region" description="Polar residues" evidence="13">
    <location>
        <begin position="248"/>
        <end position="260"/>
    </location>
</feature>
<evidence type="ECO:0000256" key="12">
    <source>
        <dbReference type="PROSITE-ProRule" id="PRU00042"/>
    </source>
</evidence>
<feature type="compositionally biased region" description="Low complexity" evidence="13">
    <location>
        <begin position="1173"/>
        <end position="1188"/>
    </location>
</feature>
<dbReference type="FunFam" id="3.30.160.60:FF:000100">
    <property type="entry name" value="Zinc finger 45-like"/>
    <property type="match status" value="2"/>
</dbReference>
<evidence type="ECO:0000256" key="3">
    <source>
        <dbReference type="ARBA" id="ARBA00022737"/>
    </source>
</evidence>
<dbReference type="PRINTS" id="PR00503">
    <property type="entry name" value="BROMODOMAIN"/>
</dbReference>
<dbReference type="Gene3D" id="2.30.30.490">
    <property type="match status" value="1"/>
</dbReference>
<dbReference type="InterPro" id="IPR043151">
    <property type="entry name" value="BAH_sf"/>
</dbReference>
<dbReference type="PROSITE" id="PS50157">
    <property type="entry name" value="ZINC_FINGER_C2H2_2"/>
    <property type="match status" value="2"/>
</dbReference>
<dbReference type="SMART" id="SM00439">
    <property type="entry name" value="BAH"/>
    <property type="match status" value="1"/>
</dbReference>
<dbReference type="Gene3D" id="1.20.920.10">
    <property type="entry name" value="Bromodomain-like"/>
    <property type="match status" value="2"/>
</dbReference>
<dbReference type="InterPro" id="IPR036236">
    <property type="entry name" value="Znf_C2H2_sf"/>
</dbReference>
<dbReference type="InterPro" id="IPR036427">
    <property type="entry name" value="Bromodomain-like_sf"/>
</dbReference>
<feature type="compositionally biased region" description="Pro residues" evidence="13">
    <location>
        <begin position="669"/>
        <end position="682"/>
    </location>
</feature>
<dbReference type="InterPro" id="IPR013087">
    <property type="entry name" value="Znf_C2H2_type"/>
</dbReference>
<reference evidence="17 18" key="1">
    <citation type="journal article" date="2020" name="ISME J.">
        <title>Uncovering the hidden diversity of litter-decomposition mechanisms in mushroom-forming fungi.</title>
        <authorList>
            <person name="Floudas D."/>
            <person name="Bentzer J."/>
            <person name="Ahren D."/>
            <person name="Johansson T."/>
            <person name="Persson P."/>
            <person name="Tunlid A."/>
        </authorList>
    </citation>
    <scope>NUCLEOTIDE SEQUENCE [LARGE SCALE GENOMIC DNA]</scope>
    <source>
        <strain evidence="17 18">CBS 101986</strain>
    </source>
</reference>
<feature type="compositionally biased region" description="Low complexity" evidence="13">
    <location>
        <begin position="397"/>
        <end position="425"/>
    </location>
</feature>
<evidence type="ECO:0000256" key="13">
    <source>
        <dbReference type="SAM" id="MobiDB-lite"/>
    </source>
</evidence>
<feature type="region of interest" description="Disordered" evidence="13">
    <location>
        <begin position="1100"/>
        <end position="1188"/>
    </location>
</feature>
<dbReference type="CDD" id="cd04369">
    <property type="entry name" value="Bromodomain"/>
    <property type="match status" value="2"/>
</dbReference>
<keyword evidence="10" id="KW-0539">Nucleus</keyword>
<evidence type="ECO:0000259" key="16">
    <source>
        <dbReference type="PROSITE" id="PS51038"/>
    </source>
</evidence>
<dbReference type="Pfam" id="PF01426">
    <property type="entry name" value="BAH"/>
    <property type="match status" value="1"/>
</dbReference>
<evidence type="ECO:0000256" key="5">
    <source>
        <dbReference type="ARBA" id="ARBA00022833"/>
    </source>
</evidence>
<evidence type="ECO:0000256" key="6">
    <source>
        <dbReference type="ARBA" id="ARBA00022853"/>
    </source>
</evidence>
<dbReference type="Proteomes" id="UP000567179">
    <property type="component" value="Unassembled WGS sequence"/>
</dbReference>
<dbReference type="SUPFAM" id="SSF57667">
    <property type="entry name" value="beta-beta-alpha zinc fingers"/>
    <property type="match status" value="1"/>
</dbReference>
<keyword evidence="7" id="KW-0805">Transcription regulation</keyword>